<feature type="transmembrane region" description="Helical" evidence="18">
    <location>
        <begin position="96"/>
        <end position="115"/>
    </location>
</feature>
<evidence type="ECO:0000256" key="9">
    <source>
        <dbReference type="ARBA" id="ARBA00022967"/>
    </source>
</evidence>
<sequence>MNPLIFSIILFTLFLGTMITVFSSHWLTMWIGLEMSMLAIIPILINKATPRSTEAATKYFLTQATASMILMMAITLNILDSGQWTLINPQNHFTPIMIMLALIIKLGMAPFHFWVPEVTQGVPLKSGLILLTWQKLAPLSILYQISPSIDSTMMMLVAILSIMVGGWGGLNQTQLRKILAYSSIAHMGWMAAIITFNPNTMVLNLIIYIFLTIPMFMMFMQHTTTTTLSLSQMWNKTPLMVTAILVTLMSLGGLPPLTGFIPKWIIIQELTKNDNIIMPTMMAMLALLNLYFYLRLIYSSSLTMFPTTNNLKMKWQFESTKRMTFMTPLIILSTMLLPLTPMISVLN</sequence>
<dbReference type="GO" id="GO:0006120">
    <property type="term" value="P:mitochondrial electron transport, NADH to ubiquinone"/>
    <property type="evidence" value="ECO:0007669"/>
    <property type="project" value="InterPro"/>
</dbReference>
<keyword evidence="5" id="KW-0813">Transport</keyword>
<organism evidence="21">
    <name type="scientific">Lepus californicus</name>
    <name type="common">Black-tailed jackrabbit</name>
    <dbReference type="NCBI Taxonomy" id="48087"/>
    <lineage>
        <taxon>Eukaryota</taxon>
        <taxon>Metazoa</taxon>
        <taxon>Chordata</taxon>
        <taxon>Craniata</taxon>
        <taxon>Vertebrata</taxon>
        <taxon>Euteleostomi</taxon>
        <taxon>Mammalia</taxon>
        <taxon>Eutheria</taxon>
        <taxon>Euarchontoglires</taxon>
        <taxon>Glires</taxon>
        <taxon>Lagomorpha</taxon>
        <taxon>Leporidae</taxon>
        <taxon>Lepus</taxon>
    </lineage>
</organism>
<evidence type="ECO:0000256" key="4">
    <source>
        <dbReference type="ARBA" id="ARBA00021008"/>
    </source>
</evidence>
<feature type="transmembrane region" description="Helical" evidence="18">
    <location>
        <begin position="276"/>
        <end position="294"/>
    </location>
</feature>
<evidence type="ECO:0000259" key="20">
    <source>
        <dbReference type="Pfam" id="PF06444"/>
    </source>
</evidence>
<keyword evidence="10 18" id="KW-0249">Electron transport</keyword>
<evidence type="ECO:0000256" key="14">
    <source>
        <dbReference type="ARBA" id="ARBA00023128"/>
    </source>
</evidence>
<comment type="similarity">
    <text evidence="2 18">Belongs to the complex I subunit 2 family.</text>
</comment>
<comment type="subcellular location">
    <subcellularLocation>
        <location evidence="1 18">Mitochondrion inner membrane</location>
        <topology evidence="1 18">Multi-pass membrane protein</topology>
    </subcellularLocation>
</comment>
<dbReference type="EMBL" id="KJ397614">
    <property type="protein sequence ID" value="AHX02788.1"/>
    <property type="molecule type" value="Genomic_DNA"/>
</dbReference>
<protein>
    <recommendedName>
        <fullName evidence="4 18">NADH-ubiquinone oxidoreductase chain 2</fullName>
        <ecNumber evidence="3 18">7.1.1.2</ecNumber>
    </recommendedName>
</protein>
<name>A0A023NL41_LEPCL</name>
<dbReference type="InterPro" id="IPR050175">
    <property type="entry name" value="Complex_I_Subunit_2"/>
</dbReference>
<accession>A0A023NL41</accession>
<dbReference type="Pfam" id="PF06444">
    <property type="entry name" value="NADH_dehy_S2_C"/>
    <property type="match status" value="1"/>
</dbReference>
<evidence type="ECO:0000256" key="10">
    <source>
        <dbReference type="ARBA" id="ARBA00022982"/>
    </source>
</evidence>
<evidence type="ECO:0000256" key="7">
    <source>
        <dbReference type="ARBA" id="ARBA00022692"/>
    </source>
</evidence>
<dbReference type="Pfam" id="PF00361">
    <property type="entry name" value="Proton_antipo_M"/>
    <property type="match status" value="1"/>
</dbReference>
<keyword evidence="14 18" id="KW-0496">Mitochondrion</keyword>
<geneLocation type="mitochondrion" evidence="21"/>
<dbReference type="InterPro" id="IPR003917">
    <property type="entry name" value="NADH_UbQ_OxRdtase_chain2"/>
</dbReference>
<keyword evidence="12 18" id="KW-0520">NAD</keyword>
<proteinExistence type="inferred from homology"/>
<feature type="transmembrane region" description="Helical" evidence="18">
    <location>
        <begin position="323"/>
        <end position="346"/>
    </location>
</feature>
<evidence type="ECO:0000256" key="8">
    <source>
        <dbReference type="ARBA" id="ARBA00022792"/>
    </source>
</evidence>
<keyword evidence="7 18" id="KW-0812">Transmembrane</keyword>
<dbReference type="GO" id="GO:0005743">
    <property type="term" value="C:mitochondrial inner membrane"/>
    <property type="evidence" value="ECO:0007669"/>
    <property type="project" value="UniProtKB-SubCell"/>
</dbReference>
<evidence type="ECO:0000256" key="5">
    <source>
        <dbReference type="ARBA" id="ARBA00022448"/>
    </source>
</evidence>
<evidence type="ECO:0000256" key="16">
    <source>
        <dbReference type="ARBA" id="ARBA00029481"/>
    </source>
</evidence>
<evidence type="ECO:0000256" key="12">
    <source>
        <dbReference type="ARBA" id="ARBA00023027"/>
    </source>
</evidence>
<evidence type="ECO:0000256" key="13">
    <source>
        <dbReference type="ARBA" id="ARBA00023075"/>
    </source>
</evidence>
<evidence type="ECO:0000256" key="15">
    <source>
        <dbReference type="ARBA" id="ARBA00023136"/>
    </source>
</evidence>
<comment type="function">
    <text evidence="18">Core subunit of the mitochondrial membrane respiratory chain NADH dehydrogenase (Complex I) which catalyzes electron transfer from NADH through the respiratory chain, using ubiquinone as an electron acceptor. Essential for the catalytic activity and assembly of complex I.</text>
</comment>
<evidence type="ECO:0000313" key="21">
    <source>
        <dbReference type="EMBL" id="AHX02788.1"/>
    </source>
</evidence>
<evidence type="ECO:0000256" key="1">
    <source>
        <dbReference type="ARBA" id="ARBA00004448"/>
    </source>
</evidence>
<keyword evidence="9 18" id="KW-1278">Translocase</keyword>
<feature type="transmembrane region" description="Helical" evidence="18">
    <location>
        <begin position="202"/>
        <end position="219"/>
    </location>
</feature>
<dbReference type="PANTHER" id="PTHR46552:SF1">
    <property type="entry name" value="NADH-UBIQUINONE OXIDOREDUCTASE CHAIN 2"/>
    <property type="match status" value="1"/>
</dbReference>
<dbReference type="PANTHER" id="PTHR46552">
    <property type="entry name" value="NADH-UBIQUINONE OXIDOREDUCTASE CHAIN 2"/>
    <property type="match status" value="1"/>
</dbReference>
<feature type="transmembrane region" description="Helical" evidence="18">
    <location>
        <begin position="152"/>
        <end position="171"/>
    </location>
</feature>
<comment type="subunit">
    <text evidence="16">Core subunit of respiratory chain NADH dehydrogenase (Complex I) which is composed of 45 different subunits. Interacts with TMEM242.</text>
</comment>
<dbReference type="PRINTS" id="PR01436">
    <property type="entry name" value="NADHDHGNASE2"/>
</dbReference>
<feature type="transmembrane region" description="Helical" evidence="18">
    <location>
        <begin position="178"/>
        <end position="196"/>
    </location>
</feature>
<dbReference type="InterPro" id="IPR001750">
    <property type="entry name" value="ND/Mrp_TM"/>
</dbReference>
<evidence type="ECO:0000256" key="6">
    <source>
        <dbReference type="ARBA" id="ARBA00022660"/>
    </source>
</evidence>
<dbReference type="InterPro" id="IPR010933">
    <property type="entry name" value="NADH_DH_su2_C"/>
</dbReference>
<feature type="domain" description="NADH:quinone oxidoreductase/Mrp antiporter transmembrane" evidence="19">
    <location>
        <begin position="23"/>
        <end position="284"/>
    </location>
</feature>
<dbReference type="EC" id="7.1.1.2" evidence="3 18"/>
<evidence type="ECO:0000259" key="19">
    <source>
        <dbReference type="Pfam" id="PF00361"/>
    </source>
</evidence>
<dbReference type="AlphaFoldDB" id="A0A023NL41"/>
<dbReference type="GO" id="GO:0008137">
    <property type="term" value="F:NADH dehydrogenase (ubiquinone) activity"/>
    <property type="evidence" value="ECO:0007669"/>
    <property type="project" value="UniProtKB-EC"/>
</dbReference>
<feature type="domain" description="NADH dehydrogenase subunit 2 C-terminal" evidence="20">
    <location>
        <begin position="290"/>
        <end position="343"/>
    </location>
</feature>
<feature type="transmembrane region" description="Helical" evidence="18">
    <location>
        <begin position="127"/>
        <end position="146"/>
    </location>
</feature>
<feature type="transmembrane region" description="Helical" evidence="18">
    <location>
        <begin position="239"/>
        <end position="261"/>
    </location>
</feature>
<keyword evidence="13 18" id="KW-0830">Ubiquinone</keyword>
<reference evidence="21" key="1">
    <citation type="journal article" date="2014" name="Genome Biol. Evol.">
        <title>The elusive nature of adaptive mitochondrial DNA evolution of an arctic lineage prone to frequent introgression.</title>
        <authorList>
            <person name="Melo-Ferreira J."/>
            <person name="Vilela J."/>
            <person name="Fonseca M.M."/>
            <person name="da Fonseca R.R."/>
            <person name="Boursot P."/>
            <person name="Alves P.C."/>
        </authorList>
    </citation>
    <scope>NUCLEOTIDE SEQUENCE</scope>
</reference>
<evidence type="ECO:0000256" key="2">
    <source>
        <dbReference type="ARBA" id="ARBA00007012"/>
    </source>
</evidence>
<gene>
    <name evidence="21" type="primary">ND2</name>
</gene>
<evidence type="ECO:0000256" key="17">
    <source>
        <dbReference type="ARBA" id="ARBA00049551"/>
    </source>
</evidence>
<keyword evidence="6 18" id="KW-0679">Respiratory chain</keyword>
<keyword evidence="11 18" id="KW-1133">Transmembrane helix</keyword>
<evidence type="ECO:0000256" key="3">
    <source>
        <dbReference type="ARBA" id="ARBA00012944"/>
    </source>
</evidence>
<feature type="transmembrane region" description="Helical" evidence="18">
    <location>
        <begin position="57"/>
        <end position="76"/>
    </location>
</feature>
<comment type="catalytic activity">
    <reaction evidence="17 18">
        <text>a ubiquinone + NADH + 5 H(+)(in) = a ubiquinol + NAD(+) + 4 H(+)(out)</text>
        <dbReference type="Rhea" id="RHEA:29091"/>
        <dbReference type="Rhea" id="RHEA-COMP:9565"/>
        <dbReference type="Rhea" id="RHEA-COMP:9566"/>
        <dbReference type="ChEBI" id="CHEBI:15378"/>
        <dbReference type="ChEBI" id="CHEBI:16389"/>
        <dbReference type="ChEBI" id="CHEBI:17976"/>
        <dbReference type="ChEBI" id="CHEBI:57540"/>
        <dbReference type="ChEBI" id="CHEBI:57945"/>
        <dbReference type="EC" id="7.1.1.2"/>
    </reaction>
</comment>
<feature type="transmembrane region" description="Helical" evidence="18">
    <location>
        <begin position="26"/>
        <end position="45"/>
    </location>
</feature>
<evidence type="ECO:0000256" key="11">
    <source>
        <dbReference type="ARBA" id="ARBA00022989"/>
    </source>
</evidence>
<evidence type="ECO:0000256" key="18">
    <source>
        <dbReference type="RuleBase" id="RU003403"/>
    </source>
</evidence>
<keyword evidence="15 18" id="KW-0472">Membrane</keyword>
<keyword evidence="8 18" id="KW-0999">Mitochondrion inner membrane</keyword>